<dbReference type="InterPro" id="IPR014710">
    <property type="entry name" value="RmlC-like_jellyroll"/>
</dbReference>
<organism evidence="1">
    <name type="scientific">Alsobacter sp. KACC 23698</name>
    <dbReference type="NCBI Taxonomy" id="3149229"/>
    <lineage>
        <taxon>Bacteria</taxon>
        <taxon>Pseudomonadati</taxon>
        <taxon>Pseudomonadota</taxon>
        <taxon>Alphaproteobacteria</taxon>
        <taxon>Hyphomicrobiales</taxon>
        <taxon>Alsobacteraceae</taxon>
        <taxon>Alsobacter</taxon>
    </lineage>
</organism>
<protein>
    <submittedName>
        <fullName evidence="1">Uncharacterized protein</fullName>
    </submittedName>
</protein>
<gene>
    <name evidence="1" type="ORF">ABEG18_22325</name>
</gene>
<dbReference type="AlphaFoldDB" id="A0AAU7JDM3"/>
<dbReference type="InterPro" id="IPR011051">
    <property type="entry name" value="RmlC_Cupin_sf"/>
</dbReference>
<dbReference type="EMBL" id="CP157484">
    <property type="protein sequence ID" value="XBO38408.1"/>
    <property type="molecule type" value="Genomic_DNA"/>
</dbReference>
<proteinExistence type="predicted"/>
<sequence length="49" mass="5121">MTQQRVLLAGTSGAIGVRLIPPLASSLPHRHPGSVTAYVLKGTLRSQLA</sequence>
<dbReference type="RefSeq" id="WP_406855244.1">
    <property type="nucleotide sequence ID" value="NZ_CP157484.1"/>
</dbReference>
<dbReference type="SUPFAM" id="SSF51182">
    <property type="entry name" value="RmlC-like cupins"/>
    <property type="match status" value="1"/>
</dbReference>
<accession>A0AAU7JDM3</accession>
<reference evidence="1" key="1">
    <citation type="submission" date="2024-05" db="EMBL/GenBank/DDBJ databases">
        <authorList>
            <person name="Kim S."/>
            <person name="Heo J."/>
            <person name="Choi H."/>
            <person name="Choi Y."/>
            <person name="Kwon S.-W."/>
            <person name="Kim Y."/>
        </authorList>
    </citation>
    <scope>NUCLEOTIDE SEQUENCE</scope>
    <source>
        <strain evidence="1">KACC 23698</strain>
    </source>
</reference>
<dbReference type="Gene3D" id="2.60.120.10">
    <property type="entry name" value="Jelly Rolls"/>
    <property type="match status" value="1"/>
</dbReference>
<evidence type="ECO:0000313" key="1">
    <source>
        <dbReference type="EMBL" id="XBO38408.1"/>
    </source>
</evidence>
<name>A0AAU7JDM3_9HYPH</name>